<dbReference type="SUPFAM" id="SSF47113">
    <property type="entry name" value="Histone-fold"/>
    <property type="match status" value="1"/>
</dbReference>
<dbReference type="InterPro" id="IPR009072">
    <property type="entry name" value="Histone-fold"/>
</dbReference>
<reference evidence="2" key="1">
    <citation type="journal article" date="2014" name="PLoS ONE">
        <title>Transcriptome-Based Identification of ABC Transporters in the Western Tarnished Plant Bug Lygus hesperus.</title>
        <authorList>
            <person name="Hull J.J."/>
            <person name="Chaney K."/>
            <person name="Geib S.M."/>
            <person name="Fabrick J.A."/>
            <person name="Brent C.S."/>
            <person name="Walsh D."/>
            <person name="Lavine L.C."/>
        </authorList>
    </citation>
    <scope>NUCLEOTIDE SEQUENCE</scope>
</reference>
<dbReference type="Pfam" id="PF00808">
    <property type="entry name" value="CBFD_NFYB_HMF"/>
    <property type="match status" value="1"/>
</dbReference>
<reference evidence="2" key="2">
    <citation type="submission" date="2014-07" db="EMBL/GenBank/DDBJ databases">
        <authorList>
            <person name="Hull J."/>
        </authorList>
    </citation>
    <scope>NUCLEOTIDE SEQUENCE</scope>
</reference>
<dbReference type="GO" id="GO:0046982">
    <property type="term" value="F:protein heterodimerization activity"/>
    <property type="evidence" value="ECO:0007669"/>
    <property type="project" value="InterPro"/>
</dbReference>
<organism evidence="2">
    <name type="scientific">Lygus hesperus</name>
    <name type="common">Western plant bug</name>
    <dbReference type="NCBI Taxonomy" id="30085"/>
    <lineage>
        <taxon>Eukaryota</taxon>
        <taxon>Metazoa</taxon>
        <taxon>Ecdysozoa</taxon>
        <taxon>Arthropoda</taxon>
        <taxon>Hexapoda</taxon>
        <taxon>Insecta</taxon>
        <taxon>Pterygota</taxon>
        <taxon>Neoptera</taxon>
        <taxon>Paraneoptera</taxon>
        <taxon>Hemiptera</taxon>
        <taxon>Heteroptera</taxon>
        <taxon>Panheteroptera</taxon>
        <taxon>Cimicomorpha</taxon>
        <taxon>Miridae</taxon>
        <taxon>Mirini</taxon>
        <taxon>Lygus</taxon>
    </lineage>
</organism>
<accession>A0A0A9WHZ9</accession>
<protein>
    <submittedName>
        <fullName evidence="2">DNA polymerase epsilon subunit 3</fullName>
    </submittedName>
</protein>
<dbReference type="InterPro" id="IPR003958">
    <property type="entry name" value="CBFA_NFYB_domain"/>
</dbReference>
<dbReference type="Gene3D" id="1.10.20.10">
    <property type="entry name" value="Histone, subunit A"/>
    <property type="match status" value="1"/>
</dbReference>
<feature type="domain" description="Transcription factor CBF/NF-Y/archaeal histone" evidence="1">
    <location>
        <begin position="91"/>
        <end position="148"/>
    </location>
</feature>
<gene>
    <name evidence="2" type="primary">Pole3_1</name>
    <name evidence="2" type="ORF">CM83_5564</name>
</gene>
<evidence type="ECO:0000313" key="2">
    <source>
        <dbReference type="EMBL" id="JAG04495.1"/>
    </source>
</evidence>
<dbReference type="AlphaFoldDB" id="A0A0A9WHZ9"/>
<name>A0A0A9WHZ9_LYGHE</name>
<sequence length="148" mass="16888">MTQSTLTDCCGCVQSMYCCDCVQRQPLVRGAILIHFDTQKKKCTVHHIYQTPPLQEPCADTVVEHTHTQYPQQPSHSNMYHKGLSQALTSMYRIARKILPPEIHLQSEVKVAIARSSSLFILYIAVIAEHFRQQTRRQTIVADDILHA</sequence>
<evidence type="ECO:0000259" key="1">
    <source>
        <dbReference type="Pfam" id="PF00808"/>
    </source>
</evidence>
<dbReference type="CDD" id="cd22928">
    <property type="entry name" value="HFD_POLE3_DPB4"/>
    <property type="match status" value="1"/>
</dbReference>
<dbReference type="EMBL" id="GBHO01039109">
    <property type="protein sequence ID" value="JAG04495.1"/>
    <property type="molecule type" value="Transcribed_RNA"/>
</dbReference>
<proteinExistence type="predicted"/>